<gene>
    <name evidence="1" type="ORF">NDU88_003143</name>
</gene>
<dbReference type="EMBL" id="JANPWB010000006">
    <property type="protein sequence ID" value="KAJ1177891.1"/>
    <property type="molecule type" value="Genomic_DNA"/>
</dbReference>
<proteinExistence type="predicted"/>
<protein>
    <submittedName>
        <fullName evidence="1">Uncharacterized protein</fullName>
    </submittedName>
</protein>
<evidence type="ECO:0000313" key="1">
    <source>
        <dbReference type="EMBL" id="KAJ1177891.1"/>
    </source>
</evidence>
<organism evidence="1 2">
    <name type="scientific">Pleurodeles waltl</name>
    <name type="common">Iberian ribbed newt</name>
    <dbReference type="NCBI Taxonomy" id="8319"/>
    <lineage>
        <taxon>Eukaryota</taxon>
        <taxon>Metazoa</taxon>
        <taxon>Chordata</taxon>
        <taxon>Craniata</taxon>
        <taxon>Vertebrata</taxon>
        <taxon>Euteleostomi</taxon>
        <taxon>Amphibia</taxon>
        <taxon>Batrachia</taxon>
        <taxon>Caudata</taxon>
        <taxon>Salamandroidea</taxon>
        <taxon>Salamandridae</taxon>
        <taxon>Pleurodelinae</taxon>
        <taxon>Pleurodeles</taxon>
    </lineage>
</organism>
<keyword evidence="2" id="KW-1185">Reference proteome</keyword>
<dbReference type="Proteomes" id="UP001066276">
    <property type="component" value="Chromosome 3_2"/>
</dbReference>
<feature type="non-terminal residue" evidence="1">
    <location>
        <position position="50"/>
    </location>
</feature>
<sequence length="50" mass="5531">MYESPRLDIRSEAFACALRGRRVLGAFSLCRGAPLLQRPIVCPVRLNEGA</sequence>
<evidence type="ECO:0000313" key="2">
    <source>
        <dbReference type="Proteomes" id="UP001066276"/>
    </source>
</evidence>
<name>A0AAV7TNM8_PLEWA</name>
<comment type="caution">
    <text evidence="1">The sequence shown here is derived from an EMBL/GenBank/DDBJ whole genome shotgun (WGS) entry which is preliminary data.</text>
</comment>
<dbReference type="AlphaFoldDB" id="A0AAV7TNM8"/>
<reference evidence="1" key="1">
    <citation type="journal article" date="2022" name="bioRxiv">
        <title>Sequencing and chromosome-scale assembly of the giantPleurodeles waltlgenome.</title>
        <authorList>
            <person name="Brown T."/>
            <person name="Elewa A."/>
            <person name="Iarovenko S."/>
            <person name="Subramanian E."/>
            <person name="Araus A.J."/>
            <person name="Petzold A."/>
            <person name="Susuki M."/>
            <person name="Suzuki K.-i.T."/>
            <person name="Hayashi T."/>
            <person name="Toyoda A."/>
            <person name="Oliveira C."/>
            <person name="Osipova E."/>
            <person name="Leigh N.D."/>
            <person name="Simon A."/>
            <person name="Yun M.H."/>
        </authorList>
    </citation>
    <scope>NUCLEOTIDE SEQUENCE</scope>
    <source>
        <strain evidence="1">20211129_DDA</strain>
        <tissue evidence="1">Liver</tissue>
    </source>
</reference>
<accession>A0AAV7TNM8</accession>